<dbReference type="OrthoDB" id="1735038at2759"/>
<evidence type="ECO:0000256" key="6">
    <source>
        <dbReference type="SAM" id="SignalP"/>
    </source>
</evidence>
<proteinExistence type="inferred from homology"/>
<sequence length="561" mass="62250">MTPLTWLLFLLPVTRAQWGNPLARSYPAWQQLLEQQQTAALQSAEYPEHHLRVPIDHFTNESRYEPHENGTFNLRYWFDDQFYQPGGPVFVIAAGETGGEDRFPFLSQGIVRDLAQKYHGIGVILEHRYYGSSYPFEELTTENIRFLTTEQAVADYAYFAQHVQFPGVKGHNLRPSATPWIAYGGSYAGAFVAFLRKLYPDTYWGAVSSSGVTQAIEDYWAYFEGVRNFGPAACIDVTQTATDVADRIMIDHAQNKTLNKQLKTTFGASPDLTDDFFANLLSSPLGSFQSRNWDQEIGSPMFGQYCGNITSAELLFPDTEPVKQSMAELAAIAGYDPKNATLVTNLLNFAGYVSQSAFSALGPDTPVDGQTKLLAQGGSLPKSTGTSWNYQVCTEWGYFITGSGVPAEIRPLTSRVLDVAALSRFCGEDYGIHERPNVTRINQHGGFDFSYPRVAIIDGLADPWRAATPHADGARERESTDSEPFLMIDVPETDVWDGMRGGVHHWDQNGLSGKGDIPEGVRKAQQEVVRFVGVWLGEWKKGVIMVNASTVTGGYKPVRIL</sequence>
<evidence type="ECO:0000256" key="3">
    <source>
        <dbReference type="ARBA" id="ARBA00022729"/>
    </source>
</evidence>
<name>A0A2I2F8X0_ASPCN</name>
<keyword evidence="2" id="KW-0645">Protease</keyword>
<protein>
    <submittedName>
        <fullName evidence="7">Peptidase S28</fullName>
    </submittedName>
</protein>
<evidence type="ECO:0000313" key="7">
    <source>
        <dbReference type="EMBL" id="PLB37055.1"/>
    </source>
</evidence>
<gene>
    <name evidence="7" type="ORF">BDW47DRAFT_132441</name>
</gene>
<dbReference type="Proteomes" id="UP000234585">
    <property type="component" value="Unassembled WGS sequence"/>
</dbReference>
<accession>A0A2I2F8X0</accession>
<dbReference type="GO" id="GO:0070008">
    <property type="term" value="F:serine-type exopeptidase activity"/>
    <property type="evidence" value="ECO:0007669"/>
    <property type="project" value="InterPro"/>
</dbReference>
<evidence type="ECO:0000256" key="1">
    <source>
        <dbReference type="ARBA" id="ARBA00011079"/>
    </source>
</evidence>
<evidence type="ECO:0000313" key="8">
    <source>
        <dbReference type="Proteomes" id="UP000234585"/>
    </source>
</evidence>
<dbReference type="PANTHER" id="PTHR11010">
    <property type="entry name" value="PROTEASE S28 PRO-X CARBOXYPEPTIDASE-RELATED"/>
    <property type="match status" value="1"/>
</dbReference>
<keyword evidence="5" id="KW-0325">Glycoprotein</keyword>
<organism evidence="7 8">
    <name type="scientific">Aspergillus candidus</name>
    <dbReference type="NCBI Taxonomy" id="41067"/>
    <lineage>
        <taxon>Eukaryota</taxon>
        <taxon>Fungi</taxon>
        <taxon>Dikarya</taxon>
        <taxon>Ascomycota</taxon>
        <taxon>Pezizomycotina</taxon>
        <taxon>Eurotiomycetes</taxon>
        <taxon>Eurotiomycetidae</taxon>
        <taxon>Eurotiales</taxon>
        <taxon>Aspergillaceae</taxon>
        <taxon>Aspergillus</taxon>
        <taxon>Aspergillus subgen. Circumdati</taxon>
    </lineage>
</organism>
<keyword evidence="3 6" id="KW-0732">Signal</keyword>
<comment type="similarity">
    <text evidence="1">Belongs to the peptidase S28 family.</text>
</comment>
<dbReference type="InterPro" id="IPR008758">
    <property type="entry name" value="Peptidase_S28"/>
</dbReference>
<dbReference type="EMBL" id="KZ559146">
    <property type="protein sequence ID" value="PLB37055.1"/>
    <property type="molecule type" value="Genomic_DNA"/>
</dbReference>
<dbReference type="STRING" id="41067.A0A2I2F8X0"/>
<feature type="chain" id="PRO_5014112877" evidence="6">
    <location>
        <begin position="17"/>
        <end position="561"/>
    </location>
</feature>
<dbReference type="GO" id="GO:0008239">
    <property type="term" value="F:dipeptidyl-peptidase activity"/>
    <property type="evidence" value="ECO:0007669"/>
    <property type="project" value="TreeGrafter"/>
</dbReference>
<feature type="signal peptide" evidence="6">
    <location>
        <begin position="1"/>
        <end position="16"/>
    </location>
</feature>
<keyword evidence="4" id="KW-0378">Hydrolase</keyword>
<dbReference type="AlphaFoldDB" id="A0A2I2F8X0"/>
<evidence type="ECO:0000256" key="4">
    <source>
        <dbReference type="ARBA" id="ARBA00022801"/>
    </source>
</evidence>
<dbReference type="Pfam" id="PF05577">
    <property type="entry name" value="Peptidase_S28"/>
    <property type="match status" value="1"/>
</dbReference>
<dbReference type="SUPFAM" id="SSF53474">
    <property type="entry name" value="alpha/beta-Hydrolases"/>
    <property type="match status" value="1"/>
</dbReference>
<keyword evidence="8" id="KW-1185">Reference proteome</keyword>
<dbReference type="Gene3D" id="3.40.50.1820">
    <property type="entry name" value="alpha/beta hydrolase"/>
    <property type="match status" value="2"/>
</dbReference>
<dbReference type="GO" id="GO:0006508">
    <property type="term" value="P:proteolysis"/>
    <property type="evidence" value="ECO:0007669"/>
    <property type="project" value="UniProtKB-KW"/>
</dbReference>
<dbReference type="FunFam" id="3.40.50.1820:FF:000251">
    <property type="entry name" value="Extracelular serine carboxypeptidase, putative"/>
    <property type="match status" value="1"/>
</dbReference>
<evidence type="ECO:0000256" key="2">
    <source>
        <dbReference type="ARBA" id="ARBA00022670"/>
    </source>
</evidence>
<dbReference type="PANTHER" id="PTHR11010:SF117">
    <property type="entry name" value="SERINE PROTEASE 16"/>
    <property type="match status" value="1"/>
</dbReference>
<dbReference type="InterPro" id="IPR029058">
    <property type="entry name" value="AB_hydrolase_fold"/>
</dbReference>
<reference evidence="7 8" key="1">
    <citation type="submission" date="2017-12" db="EMBL/GenBank/DDBJ databases">
        <authorList>
            <consortium name="DOE Joint Genome Institute"/>
            <person name="Haridas S."/>
            <person name="Kjaerbolling I."/>
            <person name="Vesth T.C."/>
            <person name="Frisvad J.C."/>
            <person name="Nybo J.L."/>
            <person name="Theobald S."/>
            <person name="Kuo A."/>
            <person name="Bowyer P."/>
            <person name="Matsuda Y."/>
            <person name="Mondo S."/>
            <person name="Lyhne E.K."/>
            <person name="Kogle M.E."/>
            <person name="Clum A."/>
            <person name="Lipzen A."/>
            <person name="Salamov A."/>
            <person name="Ngan C.Y."/>
            <person name="Daum C."/>
            <person name="Chiniquy J."/>
            <person name="Barry K."/>
            <person name="LaButti K."/>
            <person name="Simmons B.A."/>
            <person name="Magnuson J.K."/>
            <person name="Mortensen U.H."/>
            <person name="Larsen T.O."/>
            <person name="Grigoriev I.V."/>
            <person name="Baker S.E."/>
            <person name="Andersen M.R."/>
            <person name="Nordberg H.P."/>
            <person name="Cantor M.N."/>
            <person name="Hua S.X."/>
        </authorList>
    </citation>
    <scope>NUCLEOTIDE SEQUENCE [LARGE SCALE GENOMIC DNA]</scope>
    <source>
        <strain evidence="7 8">CBS 102.13</strain>
    </source>
</reference>
<evidence type="ECO:0000256" key="5">
    <source>
        <dbReference type="ARBA" id="ARBA00023180"/>
    </source>
</evidence>
<dbReference type="RefSeq" id="XP_024671067.1">
    <property type="nucleotide sequence ID" value="XM_024817551.1"/>
</dbReference>
<dbReference type="GeneID" id="36524711"/>